<gene>
    <name evidence="3" type="ORF">HMPREF9004_0884</name>
</gene>
<sequence>MWEVVGMLDEELRERIDRFRLLGFDTSSEEVKSGIGKAVRETLSAFSQSDGGTLIIGLSETQGFTPVEGFDPQSAQSQLMSRCEQMTPVVRPEIEILKVDDALVLVAEIPEMQSLDKPCYVTDQGRYGGSYKRTGDGDMRMTQYEVDRLIEQKTQPKWDEEPVDDASVDDLDSSILTPFLQSERVKRPKTFAHGEDLALTRLRITRQEHPTLAALLAMGEYPQEFFPRLTVTWAMFPGTSKGEITTGTRLLDSATVTGPIPELVERTLDLVARNMRTGALIGERFRTELPDYPLVAVREAIVNALMHRDYSPAARGTQVQVNLFVDRLEITNPGGLYGNTTLATLEAAGTSATRNQRLATFLESVALADGGIIAENRGTGIQVIQAALREALMPPAEFKNDLTQFTVVFRRRRVAQAEQYTTALEAVRAILIDRESASTKDLVRATGLSRTSVQNSLNSLIEDGVVEATEPPKSPRQRYRRVLPER</sequence>
<dbReference type="AlphaFoldDB" id="N6W724"/>
<feature type="compositionally biased region" description="Basic residues" evidence="1">
    <location>
        <begin position="475"/>
        <end position="486"/>
    </location>
</feature>
<proteinExistence type="predicted"/>
<dbReference type="Gene3D" id="3.30.950.30">
    <property type="entry name" value="Schlafen, AAA domain"/>
    <property type="match status" value="1"/>
</dbReference>
<dbReference type="GO" id="GO:0003677">
    <property type="term" value="F:DNA binding"/>
    <property type="evidence" value="ECO:0007669"/>
    <property type="project" value="UniProtKB-KW"/>
</dbReference>
<dbReference type="eggNOG" id="COG1846">
    <property type="taxonomic scope" value="Bacteria"/>
</dbReference>
<dbReference type="Proteomes" id="UP000013015">
    <property type="component" value="Unassembled WGS sequence"/>
</dbReference>
<dbReference type="PATRIC" id="fig|888050.3.peg.838"/>
<reference evidence="3 4" key="1">
    <citation type="submission" date="2013-03" db="EMBL/GenBank/DDBJ databases">
        <title>Reference genome for the Human Microbiome Project.</title>
        <authorList>
            <person name="Aqrawi P."/>
            <person name="Ayvaz T."/>
            <person name="Bess C."/>
            <person name="Blankenburg K."/>
            <person name="Coyle M."/>
            <person name="Deng J."/>
            <person name="Forbes L."/>
            <person name="Fowler G."/>
            <person name="Francisco L."/>
            <person name="Fu Q."/>
            <person name="Gibbs R."/>
            <person name="Gross S."/>
            <person name="Gubbala S."/>
            <person name="Hale W."/>
            <person name="Hemphill L."/>
            <person name="Highlander S."/>
            <person name="Hirani K."/>
            <person name="Jackson L."/>
            <person name="Jakkamsetti A."/>
            <person name="Javaid M."/>
            <person name="Jayaseelan J.C."/>
            <person name="Jiang H."/>
            <person name="Joshi V."/>
            <person name="Korchina V."/>
            <person name="Kovar C."/>
            <person name="Lara F."/>
            <person name="Lee S."/>
            <person name="Liu Y."/>
            <person name="Mata R."/>
            <person name="Mathew T."/>
            <person name="Munidasa M."/>
            <person name="Muzny D."/>
            <person name="Nazareth L."/>
            <person name="Ngo R."/>
            <person name="Nguyen L."/>
            <person name="Nguyen N."/>
            <person name="Okwuonu G."/>
            <person name="Ongeri F."/>
            <person name="Palculict T."/>
            <person name="Patil S."/>
            <person name="Petrosino J."/>
            <person name="Pham C."/>
            <person name="Pham P."/>
            <person name="Pu L.-L."/>
            <person name="Qin X."/>
            <person name="Qu J."/>
            <person name="Reid J."/>
            <person name="Ross M."/>
            <person name="Ruth R."/>
            <person name="Saada N."/>
            <person name="San Lucas F."/>
            <person name="Santibanez J."/>
            <person name="Shang Y."/>
            <person name="Simmons D."/>
            <person name="Song X.-Z."/>
            <person name="Tang L.-Y."/>
            <person name="Thornton R."/>
            <person name="Warren J."/>
            <person name="Weissenberger G."/>
            <person name="Wilczek-Boney K."/>
            <person name="Worley K."/>
            <person name="Youmans B."/>
            <person name="Zhang J."/>
            <person name="Zhang L."/>
            <person name="Zhao Z."/>
            <person name="Zhou C."/>
            <person name="Zhu D."/>
            <person name="Zhu Y."/>
        </authorList>
    </citation>
    <scope>NUCLEOTIDE SEQUENCE [LARGE SCALE GENOMIC DNA]</scope>
    <source>
        <strain evidence="3 4">F0333</strain>
    </source>
</reference>
<accession>N6W724</accession>
<dbReference type="InterPro" id="IPR036390">
    <property type="entry name" value="WH_DNA-bd_sf"/>
</dbReference>
<dbReference type="InterPro" id="IPR038461">
    <property type="entry name" value="Schlafen_AlbA_2_dom_sf"/>
</dbReference>
<dbReference type="Gene3D" id="3.30.565.60">
    <property type="match status" value="1"/>
</dbReference>
<dbReference type="RefSeq" id="WP_005962686.1">
    <property type="nucleotide sequence ID" value="NZ_KB822674.1"/>
</dbReference>
<evidence type="ECO:0000313" key="4">
    <source>
        <dbReference type="Proteomes" id="UP000013015"/>
    </source>
</evidence>
<name>N6W724_9ACTO</name>
<feature type="region of interest" description="Disordered" evidence="1">
    <location>
        <begin position="465"/>
        <end position="486"/>
    </location>
</feature>
<evidence type="ECO:0000256" key="1">
    <source>
        <dbReference type="SAM" id="MobiDB-lite"/>
    </source>
</evidence>
<dbReference type="HOGENOM" id="CLU_024970_6_0_11"/>
<evidence type="ECO:0000259" key="2">
    <source>
        <dbReference type="Pfam" id="PF04326"/>
    </source>
</evidence>
<dbReference type="eggNOG" id="COG2865">
    <property type="taxonomic scope" value="Bacteria"/>
</dbReference>
<dbReference type="EMBL" id="AQHZ01000015">
    <property type="protein sequence ID" value="ENO18315.1"/>
    <property type="molecule type" value="Genomic_DNA"/>
</dbReference>
<dbReference type="Pfam" id="PF13749">
    <property type="entry name" value="HATPase_c_4"/>
    <property type="match status" value="1"/>
</dbReference>
<dbReference type="STRING" id="888050.HMPREF9004_0884"/>
<dbReference type="InterPro" id="IPR036388">
    <property type="entry name" value="WH-like_DNA-bd_sf"/>
</dbReference>
<dbReference type="PANTHER" id="PTHR30595">
    <property type="entry name" value="GLPR-RELATED TRANSCRIPTIONAL REPRESSOR"/>
    <property type="match status" value="1"/>
</dbReference>
<dbReference type="PANTHER" id="PTHR30595:SF6">
    <property type="entry name" value="SCHLAFEN ALBA-2 DOMAIN-CONTAINING PROTEIN"/>
    <property type="match status" value="1"/>
</dbReference>
<dbReference type="InterPro" id="IPR007421">
    <property type="entry name" value="Schlafen_AlbA_2_dom"/>
</dbReference>
<keyword evidence="4" id="KW-1185">Reference proteome</keyword>
<dbReference type="Gene3D" id="1.10.10.10">
    <property type="entry name" value="Winged helix-like DNA-binding domain superfamily/Winged helix DNA-binding domain"/>
    <property type="match status" value="1"/>
</dbReference>
<feature type="domain" description="Schlafen AlbA-2" evidence="2">
    <location>
        <begin position="30"/>
        <end position="141"/>
    </location>
</feature>
<protein>
    <submittedName>
        <fullName evidence="3">DNA-binding protein</fullName>
    </submittedName>
</protein>
<dbReference type="SUPFAM" id="SSF46785">
    <property type="entry name" value="Winged helix' DNA-binding domain"/>
    <property type="match status" value="1"/>
</dbReference>
<dbReference type="InterPro" id="IPR038475">
    <property type="entry name" value="RecG_C_sf"/>
</dbReference>
<keyword evidence="3" id="KW-0238">DNA-binding</keyword>
<organism evidence="3 4">
    <name type="scientific">Schaalia cardiffensis F0333</name>
    <dbReference type="NCBI Taxonomy" id="888050"/>
    <lineage>
        <taxon>Bacteria</taxon>
        <taxon>Bacillati</taxon>
        <taxon>Actinomycetota</taxon>
        <taxon>Actinomycetes</taxon>
        <taxon>Actinomycetales</taxon>
        <taxon>Actinomycetaceae</taxon>
        <taxon>Schaalia</taxon>
    </lineage>
</organism>
<evidence type="ECO:0000313" key="3">
    <source>
        <dbReference type="EMBL" id="ENO18315.1"/>
    </source>
</evidence>
<comment type="caution">
    <text evidence="3">The sequence shown here is derived from an EMBL/GenBank/DDBJ whole genome shotgun (WGS) entry which is preliminary data.</text>
</comment>
<dbReference type="Pfam" id="PF04326">
    <property type="entry name" value="SLFN_AlbA_2"/>
    <property type="match status" value="1"/>
</dbReference>